<gene>
    <name evidence="1" type="ORF">CTEN210_06564</name>
</gene>
<dbReference type="PANTHER" id="PTHR46586">
    <property type="entry name" value="ANKYRIN REPEAT-CONTAINING PROTEIN"/>
    <property type="match status" value="1"/>
</dbReference>
<evidence type="ECO:0000313" key="2">
    <source>
        <dbReference type="Proteomes" id="UP001054902"/>
    </source>
</evidence>
<dbReference type="Gene3D" id="1.25.40.20">
    <property type="entry name" value="Ankyrin repeat-containing domain"/>
    <property type="match status" value="1"/>
</dbReference>
<accession>A0AAD3H4U9</accession>
<dbReference type="InterPro" id="IPR036770">
    <property type="entry name" value="Ankyrin_rpt-contain_sf"/>
</dbReference>
<protein>
    <submittedName>
        <fullName evidence="1">Uncharacterized protein</fullName>
    </submittedName>
</protein>
<evidence type="ECO:0000313" key="1">
    <source>
        <dbReference type="EMBL" id="GFH50088.1"/>
    </source>
</evidence>
<dbReference type="PANTHER" id="PTHR46586:SF3">
    <property type="entry name" value="ANKYRIN REPEAT-CONTAINING PROTEIN"/>
    <property type="match status" value="1"/>
</dbReference>
<proteinExistence type="predicted"/>
<sequence length="527" mass="59940">MQSPKRAKLTHDTNAAIDVKHIQDFPPEIFQHCLEFVGKGNFAFVAPVSKHFYWSYINLGIDCTVFDVDTVLEQGRNKRTTAEVVSNGSLRLATECFLKAPKEFKEEVCRRAAIQGRVDILDCAVSLGVDMKLIFDDPDIFVWICDKMPMLVQAVENGHLDVIKFLSKEGVNFENADFFDGVTEKGHARDLHWMMKEGIIERERKDMAADLARNGELDMLKEHFSDCITKATFKNCAEGGHIEVMNWLLESSECEWDRNVLLAAASGGSIPMLDLCIQNGCPYDGFVSILSVQEDKAKTLNVLKWLHEKNFSLRDDICSSLANFGNAEALEWASEMGYDSIWAFEDAVESGDIATLEFCLENDCLSSPSLYKKAHGESISRGKPLKENETLNVYKWLHKNSIPWDEDASWEAAKNCHFSTFKWALENGCPYNEWDIFDVAIWTLNMPILEYFIGNHQVFDLEVYIDAMEKMINNERDNRNRSDAEVIETLQLFRDYGFPWNTGAIDCAEGLGRENVVRWLKCVGCPT</sequence>
<dbReference type="SUPFAM" id="SSF48403">
    <property type="entry name" value="Ankyrin repeat"/>
    <property type="match status" value="1"/>
</dbReference>
<name>A0AAD3H4U9_9STRA</name>
<dbReference type="InterPro" id="IPR052050">
    <property type="entry name" value="SecEffector_AnkRepeat"/>
</dbReference>
<dbReference type="Proteomes" id="UP001054902">
    <property type="component" value="Unassembled WGS sequence"/>
</dbReference>
<reference evidence="1 2" key="1">
    <citation type="journal article" date="2021" name="Sci. Rep.">
        <title>The genome of the diatom Chaetoceros tenuissimus carries an ancient integrated fragment of an extant virus.</title>
        <authorList>
            <person name="Hongo Y."/>
            <person name="Kimura K."/>
            <person name="Takaki Y."/>
            <person name="Yoshida Y."/>
            <person name="Baba S."/>
            <person name="Kobayashi G."/>
            <person name="Nagasaki K."/>
            <person name="Hano T."/>
            <person name="Tomaru Y."/>
        </authorList>
    </citation>
    <scope>NUCLEOTIDE SEQUENCE [LARGE SCALE GENOMIC DNA]</scope>
    <source>
        <strain evidence="1 2">NIES-3715</strain>
    </source>
</reference>
<dbReference type="SUPFAM" id="SSF140860">
    <property type="entry name" value="Pseudo ankyrin repeat-like"/>
    <property type="match status" value="1"/>
</dbReference>
<dbReference type="EMBL" id="BLLK01000038">
    <property type="protein sequence ID" value="GFH50088.1"/>
    <property type="molecule type" value="Genomic_DNA"/>
</dbReference>
<keyword evidence="2" id="KW-1185">Reference proteome</keyword>
<dbReference type="AlphaFoldDB" id="A0AAD3H4U9"/>
<comment type="caution">
    <text evidence="1">The sequence shown here is derived from an EMBL/GenBank/DDBJ whole genome shotgun (WGS) entry which is preliminary data.</text>
</comment>
<organism evidence="1 2">
    <name type="scientific">Chaetoceros tenuissimus</name>
    <dbReference type="NCBI Taxonomy" id="426638"/>
    <lineage>
        <taxon>Eukaryota</taxon>
        <taxon>Sar</taxon>
        <taxon>Stramenopiles</taxon>
        <taxon>Ochrophyta</taxon>
        <taxon>Bacillariophyta</taxon>
        <taxon>Coscinodiscophyceae</taxon>
        <taxon>Chaetocerotophycidae</taxon>
        <taxon>Chaetocerotales</taxon>
        <taxon>Chaetocerotaceae</taxon>
        <taxon>Chaetoceros</taxon>
    </lineage>
</organism>